<dbReference type="Pfam" id="PF25597">
    <property type="entry name" value="SH3_retrovirus"/>
    <property type="match status" value="1"/>
</dbReference>
<name>A0A371FL04_MUCPR</name>
<dbReference type="Pfam" id="PF07727">
    <property type="entry name" value="RVT_2"/>
    <property type="match status" value="1"/>
</dbReference>
<feature type="domain" description="Reverse transcriptase Ty1/copia-type" evidence="1">
    <location>
        <begin position="179"/>
        <end position="256"/>
    </location>
</feature>
<organism evidence="3 4">
    <name type="scientific">Mucuna pruriens</name>
    <name type="common">Velvet bean</name>
    <name type="synonym">Dolichos pruriens</name>
    <dbReference type="NCBI Taxonomy" id="157652"/>
    <lineage>
        <taxon>Eukaryota</taxon>
        <taxon>Viridiplantae</taxon>
        <taxon>Streptophyta</taxon>
        <taxon>Embryophyta</taxon>
        <taxon>Tracheophyta</taxon>
        <taxon>Spermatophyta</taxon>
        <taxon>Magnoliopsida</taxon>
        <taxon>eudicotyledons</taxon>
        <taxon>Gunneridae</taxon>
        <taxon>Pentapetalae</taxon>
        <taxon>rosids</taxon>
        <taxon>fabids</taxon>
        <taxon>Fabales</taxon>
        <taxon>Fabaceae</taxon>
        <taxon>Papilionoideae</taxon>
        <taxon>50 kb inversion clade</taxon>
        <taxon>NPAAA clade</taxon>
        <taxon>indigoferoid/millettioid clade</taxon>
        <taxon>Phaseoleae</taxon>
        <taxon>Mucuna</taxon>
    </lineage>
</organism>
<reference evidence="3" key="1">
    <citation type="submission" date="2018-05" db="EMBL/GenBank/DDBJ databases">
        <title>Draft genome of Mucuna pruriens seed.</title>
        <authorList>
            <person name="Nnadi N.E."/>
            <person name="Vos R."/>
            <person name="Hasami M.H."/>
            <person name="Devisetty U.K."/>
            <person name="Aguiy J.C."/>
        </authorList>
    </citation>
    <scope>NUCLEOTIDE SEQUENCE [LARGE SCALE GENOMIC DNA]</scope>
    <source>
        <strain evidence="3">JCA_2017</strain>
    </source>
</reference>
<dbReference type="EMBL" id="QJKJ01008666">
    <property type="protein sequence ID" value="RDX79009.1"/>
    <property type="molecule type" value="Genomic_DNA"/>
</dbReference>
<feature type="domain" description="Retroviral polymerase SH3-like" evidence="2">
    <location>
        <begin position="92"/>
        <end position="133"/>
    </location>
</feature>
<gene>
    <name evidence="3" type="ORF">CR513_40613</name>
</gene>
<evidence type="ECO:0000313" key="3">
    <source>
        <dbReference type="EMBL" id="RDX79009.1"/>
    </source>
</evidence>
<evidence type="ECO:0000259" key="2">
    <source>
        <dbReference type="Pfam" id="PF25597"/>
    </source>
</evidence>
<accession>A0A371FL04</accession>
<feature type="non-terminal residue" evidence="3">
    <location>
        <position position="1"/>
    </location>
</feature>
<dbReference type="AlphaFoldDB" id="A0A371FL04"/>
<dbReference type="InterPro" id="IPR013103">
    <property type="entry name" value="RVT_2"/>
</dbReference>
<dbReference type="Proteomes" id="UP000257109">
    <property type="component" value="Unassembled WGS sequence"/>
</dbReference>
<proteinExistence type="predicted"/>
<keyword evidence="4" id="KW-1185">Reference proteome</keyword>
<evidence type="ECO:0000259" key="1">
    <source>
        <dbReference type="Pfam" id="PF07727"/>
    </source>
</evidence>
<dbReference type="OrthoDB" id="1751476at2759"/>
<dbReference type="InterPro" id="IPR057670">
    <property type="entry name" value="SH3_retrovirus"/>
</dbReference>
<sequence>MLLTYKDESFKVFFIFYKCVQNEKVLILFLSKVTMGENLKMETFINFVKKVEFIIFLLQEYFNRIVLLKGKIDHLLSTSKQKLKGPPMNCGRCFILNTKDNLGRFDPKSNKGTFFGYFKASKAYRVYNSIQVRFNDSGDIQDKVRIRSTFKDQAQVALLSKLEPKNVEEAPIDKGWIKESIHFNETFAFVARLEVICILLSFVAHYIKWMLSVLFLNGIINEEVYVKQPLGFESDAFSNHVFKLKKSLYGLKQAPHA</sequence>
<evidence type="ECO:0000313" key="4">
    <source>
        <dbReference type="Proteomes" id="UP000257109"/>
    </source>
</evidence>
<comment type="caution">
    <text evidence="3">The sequence shown here is derived from an EMBL/GenBank/DDBJ whole genome shotgun (WGS) entry which is preliminary data.</text>
</comment>
<protein>
    <submittedName>
        <fullName evidence="3">Uncharacterized protein</fullName>
    </submittedName>
</protein>